<reference evidence="2" key="1">
    <citation type="submission" date="2025-08" db="UniProtKB">
        <authorList>
            <consortium name="RefSeq"/>
        </authorList>
    </citation>
    <scope>IDENTIFICATION</scope>
</reference>
<protein>
    <submittedName>
        <fullName evidence="2">Branched-chain-amino-acid aminotransferase-like protein 2</fullName>
    </submittedName>
</protein>
<dbReference type="KEGG" id="aplc:110974107"/>
<name>A0A8B7XK31_ACAPL</name>
<dbReference type="OrthoDB" id="416710at2759"/>
<dbReference type="InterPro" id="IPR027417">
    <property type="entry name" value="P-loop_NTPase"/>
</dbReference>
<proteinExistence type="predicted"/>
<dbReference type="AlphaFoldDB" id="A0A8B7XK31"/>
<accession>A0A8B7XK31</accession>
<evidence type="ECO:0000313" key="1">
    <source>
        <dbReference type="Proteomes" id="UP000694845"/>
    </source>
</evidence>
<dbReference type="OMA" id="WDSEPSF"/>
<dbReference type="SUPFAM" id="SSF52540">
    <property type="entry name" value="P-loop containing nucleoside triphosphate hydrolases"/>
    <property type="match status" value="1"/>
</dbReference>
<evidence type="ECO:0000313" key="2">
    <source>
        <dbReference type="RefSeq" id="XP_022081168.1"/>
    </source>
</evidence>
<dbReference type="Gene3D" id="3.40.50.300">
    <property type="entry name" value="P-loop containing nucleotide triphosphate hydrolases"/>
    <property type="match status" value="1"/>
</dbReference>
<gene>
    <name evidence="2" type="primary">LOC110974107</name>
</gene>
<dbReference type="PANTHER" id="PTHR48312:SF1">
    <property type="entry name" value="SULFOTRANSFERASE"/>
    <property type="match status" value="1"/>
</dbReference>
<dbReference type="Proteomes" id="UP000694845">
    <property type="component" value="Unplaced"/>
</dbReference>
<keyword evidence="1" id="KW-1185">Reference proteome</keyword>
<dbReference type="GeneID" id="110974107"/>
<organism evidence="1 2">
    <name type="scientific">Acanthaster planci</name>
    <name type="common">Crown-of-thorns starfish</name>
    <dbReference type="NCBI Taxonomy" id="133434"/>
    <lineage>
        <taxon>Eukaryota</taxon>
        <taxon>Metazoa</taxon>
        <taxon>Echinodermata</taxon>
        <taxon>Eleutherozoa</taxon>
        <taxon>Asterozoa</taxon>
        <taxon>Asteroidea</taxon>
        <taxon>Valvatacea</taxon>
        <taxon>Valvatida</taxon>
        <taxon>Acanthasteridae</taxon>
        <taxon>Acanthaster</taxon>
    </lineage>
</organism>
<sequence>MATQKRVLVWSTPRSLSTVLMRALSQLPDSLVIHEYLLLVGKNEEPDILGDQKAKMQNWDSEPSFNILKWKEMYEEPYHDKSFVFGKEIASSLGRKVEMIPDGYTHVFLMHNPFKSIPSNEKSLSFFPRDLRFSVMLKPNQFEALAHIYDYVTTTLGQSKPVVLDASDLLANPAKTLQLFCKATGLPFSQKLLRWEQVKERPPSNLLLPTFMWDNGKAFGVFKTAFESTCFHKETTGVAKETDPISPEIEQLIQDALPYYEKLYKYRLETV</sequence>
<dbReference type="RefSeq" id="XP_022081168.1">
    <property type="nucleotide sequence ID" value="XM_022225476.1"/>
</dbReference>
<dbReference type="PANTHER" id="PTHR48312">
    <property type="match status" value="1"/>
</dbReference>